<dbReference type="InterPro" id="IPR001258">
    <property type="entry name" value="NHL_repeat"/>
</dbReference>
<feature type="region of interest" description="Disordered" evidence="5">
    <location>
        <begin position="175"/>
        <end position="219"/>
    </location>
</feature>
<organism evidence="7 8">
    <name type="scientific">Pigmentiphaga humi</name>
    <dbReference type="NCBI Taxonomy" id="2478468"/>
    <lineage>
        <taxon>Bacteria</taxon>
        <taxon>Pseudomonadati</taxon>
        <taxon>Pseudomonadota</taxon>
        <taxon>Betaproteobacteria</taxon>
        <taxon>Burkholderiales</taxon>
        <taxon>Alcaligenaceae</taxon>
        <taxon>Pigmentiphaga</taxon>
    </lineage>
</organism>
<feature type="signal peptide" evidence="6">
    <location>
        <begin position="1"/>
        <end position="26"/>
    </location>
</feature>
<sequence length="370" mass="39763">MQKKMRASRRFSLVFLAGLAAGVAFAADDVVPTNDLPNPYRAEKPWGKLPGERAWGAVSAVAVDNDGRSVWVGDRCGPHPKTPPGVSAFAWDSCAESDAHPIHHLSPEGAPLLSFGGGRFVFPHKVFLDKAGNVWVADNRSPNERELKANPASAGRGHAVYKFDRQGRLLMTIGTPGKAGDPPEGLNEPNSIAEAPNGDILISEGHSGQAPASGPGTVARISRYTKDGKYIGSFGQWGYGPGEFRTPHDIVFDDQGRLLVADRGNMRIQVFDEAGKYLAEWKQYSRPSAIALANGKIYVADSESNGTYAHPGWERGIRVGDYKTGEVLYRIPDVDNFKGTSSAEGVAVDAQGNIYAAEVGARQMVKYTAK</sequence>
<evidence type="ECO:0000256" key="6">
    <source>
        <dbReference type="SAM" id="SignalP"/>
    </source>
</evidence>
<keyword evidence="8" id="KW-1185">Reference proteome</keyword>
<reference evidence="7 8" key="1">
    <citation type="submission" date="2018-10" db="EMBL/GenBank/DDBJ databases">
        <authorList>
            <person name="Criscuolo A."/>
        </authorList>
    </citation>
    <scope>NUCLEOTIDE SEQUENCE [LARGE SCALE GENOMIC DNA]</scope>
    <source>
        <strain evidence="7">DnA1</strain>
    </source>
</reference>
<feature type="chain" id="PRO_5018025984" evidence="6">
    <location>
        <begin position="27"/>
        <end position="370"/>
    </location>
</feature>
<accession>A0A3P4B539</accession>
<evidence type="ECO:0000313" key="7">
    <source>
        <dbReference type="EMBL" id="VCU70778.1"/>
    </source>
</evidence>
<dbReference type="Proteomes" id="UP000277294">
    <property type="component" value="Unassembled WGS sequence"/>
</dbReference>
<dbReference type="AlphaFoldDB" id="A0A3P4B539"/>
<dbReference type="Pfam" id="PF01436">
    <property type="entry name" value="NHL"/>
    <property type="match status" value="1"/>
</dbReference>
<evidence type="ECO:0000256" key="1">
    <source>
        <dbReference type="ARBA" id="ARBA00022729"/>
    </source>
</evidence>
<feature type="repeat" description="NHL" evidence="4">
    <location>
        <begin position="231"/>
        <end position="274"/>
    </location>
</feature>
<dbReference type="SUPFAM" id="SSF63829">
    <property type="entry name" value="Calcium-dependent phosphotriesterase"/>
    <property type="match status" value="1"/>
</dbReference>
<keyword evidence="3" id="KW-0325">Glycoprotein</keyword>
<dbReference type="PANTHER" id="PTHR10680">
    <property type="entry name" value="PEPTIDYL-GLYCINE ALPHA-AMIDATING MONOOXYGENASE"/>
    <property type="match status" value="1"/>
</dbReference>
<gene>
    <name evidence="7" type="ORF">PIGHUM_02854</name>
</gene>
<dbReference type="InterPro" id="IPR011042">
    <property type="entry name" value="6-blade_b-propeller_TolB-like"/>
</dbReference>
<evidence type="ECO:0000313" key="8">
    <source>
        <dbReference type="Proteomes" id="UP000277294"/>
    </source>
</evidence>
<dbReference type="PANTHER" id="PTHR10680:SF38">
    <property type="entry name" value="BLL1368 PROTEIN"/>
    <property type="match status" value="1"/>
</dbReference>
<dbReference type="PROSITE" id="PS51125">
    <property type="entry name" value="NHL"/>
    <property type="match status" value="1"/>
</dbReference>
<evidence type="ECO:0000256" key="5">
    <source>
        <dbReference type="SAM" id="MobiDB-lite"/>
    </source>
</evidence>
<name>A0A3P4B539_9BURK</name>
<proteinExistence type="predicted"/>
<evidence type="ECO:0000256" key="3">
    <source>
        <dbReference type="ARBA" id="ARBA00023180"/>
    </source>
</evidence>
<protein>
    <submittedName>
        <fullName evidence="7">NHL repeat protein</fullName>
    </submittedName>
</protein>
<dbReference type="Gene3D" id="2.120.10.30">
    <property type="entry name" value="TolB, C-terminal domain"/>
    <property type="match status" value="1"/>
</dbReference>
<evidence type="ECO:0000256" key="4">
    <source>
        <dbReference type="PROSITE-ProRule" id="PRU00504"/>
    </source>
</evidence>
<dbReference type="EMBL" id="UWPJ01000023">
    <property type="protein sequence ID" value="VCU70778.1"/>
    <property type="molecule type" value="Genomic_DNA"/>
</dbReference>
<keyword evidence="2" id="KW-0677">Repeat</keyword>
<evidence type="ECO:0000256" key="2">
    <source>
        <dbReference type="ARBA" id="ARBA00022737"/>
    </source>
</evidence>
<keyword evidence="1 6" id="KW-0732">Signal</keyword>